<dbReference type="Proteomes" id="UP001457282">
    <property type="component" value="Unassembled WGS sequence"/>
</dbReference>
<reference evidence="1 2" key="1">
    <citation type="journal article" date="2023" name="G3 (Bethesda)">
        <title>A chromosome-length genome assembly and annotation of blackberry (Rubus argutus, cv. 'Hillquist').</title>
        <authorList>
            <person name="Bruna T."/>
            <person name="Aryal R."/>
            <person name="Dudchenko O."/>
            <person name="Sargent D.J."/>
            <person name="Mead D."/>
            <person name="Buti M."/>
            <person name="Cavallini A."/>
            <person name="Hytonen T."/>
            <person name="Andres J."/>
            <person name="Pham M."/>
            <person name="Weisz D."/>
            <person name="Mascagni F."/>
            <person name="Usai G."/>
            <person name="Natali L."/>
            <person name="Bassil N."/>
            <person name="Fernandez G.E."/>
            <person name="Lomsadze A."/>
            <person name="Armour M."/>
            <person name="Olukolu B."/>
            <person name="Poorten T."/>
            <person name="Britton C."/>
            <person name="Davik J."/>
            <person name="Ashrafi H."/>
            <person name="Aiden E.L."/>
            <person name="Borodovsky M."/>
            <person name="Worthington M."/>
        </authorList>
    </citation>
    <scope>NUCLEOTIDE SEQUENCE [LARGE SCALE GENOMIC DNA]</scope>
    <source>
        <strain evidence="1">PI 553951</strain>
    </source>
</reference>
<dbReference type="EMBL" id="JBEDUW010000254">
    <property type="protein sequence ID" value="KAK9902481.1"/>
    <property type="molecule type" value="Genomic_DNA"/>
</dbReference>
<protein>
    <submittedName>
        <fullName evidence="1">Uncharacterized protein</fullName>
    </submittedName>
</protein>
<evidence type="ECO:0000313" key="2">
    <source>
        <dbReference type="Proteomes" id="UP001457282"/>
    </source>
</evidence>
<comment type="caution">
    <text evidence="1">The sequence shown here is derived from an EMBL/GenBank/DDBJ whole genome shotgun (WGS) entry which is preliminary data.</text>
</comment>
<evidence type="ECO:0000313" key="1">
    <source>
        <dbReference type="EMBL" id="KAK9902481.1"/>
    </source>
</evidence>
<gene>
    <name evidence="1" type="ORF">M0R45_001570</name>
</gene>
<organism evidence="1 2">
    <name type="scientific">Rubus argutus</name>
    <name type="common">Southern blackberry</name>
    <dbReference type="NCBI Taxonomy" id="59490"/>
    <lineage>
        <taxon>Eukaryota</taxon>
        <taxon>Viridiplantae</taxon>
        <taxon>Streptophyta</taxon>
        <taxon>Embryophyta</taxon>
        <taxon>Tracheophyta</taxon>
        <taxon>Spermatophyta</taxon>
        <taxon>Magnoliopsida</taxon>
        <taxon>eudicotyledons</taxon>
        <taxon>Gunneridae</taxon>
        <taxon>Pentapetalae</taxon>
        <taxon>rosids</taxon>
        <taxon>fabids</taxon>
        <taxon>Rosales</taxon>
        <taxon>Rosaceae</taxon>
        <taxon>Rosoideae</taxon>
        <taxon>Rosoideae incertae sedis</taxon>
        <taxon>Rubus</taxon>
    </lineage>
</organism>
<keyword evidence="2" id="KW-1185">Reference proteome</keyword>
<accession>A0AAW1VKN3</accession>
<proteinExistence type="predicted"/>
<name>A0AAW1VKN3_RUBAR</name>
<dbReference type="AlphaFoldDB" id="A0AAW1VKN3"/>
<sequence>MPHSLATTQELTAPPMRTPLYHRPDLLLVLQVVLNFNAIIVIGDGDEDLMLLRGSRREGAGAGVVHGGFELNGYGRCGCDGLLLAGELDIKVVMARLLWPWL</sequence>